<organism evidence="7 8">
    <name type="scientific">Sandarakinorhabdus cyanobacteriorum</name>
    <dbReference type="NCBI Taxonomy" id="1981098"/>
    <lineage>
        <taxon>Bacteria</taxon>
        <taxon>Pseudomonadati</taxon>
        <taxon>Pseudomonadota</taxon>
        <taxon>Alphaproteobacteria</taxon>
        <taxon>Sphingomonadales</taxon>
        <taxon>Sphingosinicellaceae</taxon>
        <taxon>Sandarakinorhabdus</taxon>
    </lineage>
</organism>
<dbReference type="GO" id="GO:0016020">
    <property type="term" value="C:membrane"/>
    <property type="evidence" value="ECO:0007669"/>
    <property type="project" value="InterPro"/>
</dbReference>
<dbReference type="OrthoDB" id="528805at2"/>
<evidence type="ECO:0000256" key="4">
    <source>
        <dbReference type="ARBA" id="ARBA00023125"/>
    </source>
</evidence>
<dbReference type="GO" id="GO:0004252">
    <property type="term" value="F:serine-type endopeptidase activity"/>
    <property type="evidence" value="ECO:0007669"/>
    <property type="project" value="InterPro"/>
</dbReference>
<evidence type="ECO:0000259" key="6">
    <source>
        <dbReference type="Pfam" id="PF00717"/>
    </source>
</evidence>
<evidence type="ECO:0000256" key="5">
    <source>
        <dbReference type="ARBA" id="ARBA00023163"/>
    </source>
</evidence>
<protein>
    <submittedName>
        <fullName evidence="7">Peptidase S24</fullName>
    </submittedName>
</protein>
<keyword evidence="5" id="KW-0804">Transcription</keyword>
<comment type="caution">
    <text evidence="7">The sequence shown here is derived from an EMBL/GenBank/DDBJ whole genome shotgun (WGS) entry which is preliminary data.</text>
</comment>
<name>A0A255Y5Y1_9SPHN</name>
<dbReference type="EMBL" id="NOXT01000124">
    <property type="protein sequence ID" value="OYQ24667.1"/>
    <property type="molecule type" value="Genomic_DNA"/>
</dbReference>
<reference evidence="7 8" key="1">
    <citation type="submission" date="2017-07" db="EMBL/GenBank/DDBJ databases">
        <title>Sandarakinorhabdus cyanobacteriorum sp. nov., a novel bacterium isolated from cyanobacterial aggregates in a eutrophic lake.</title>
        <authorList>
            <person name="Cai H."/>
        </authorList>
    </citation>
    <scope>NUCLEOTIDE SEQUENCE [LARGE SCALE GENOMIC DNA]</scope>
    <source>
        <strain evidence="7 8">TH057</strain>
    </source>
</reference>
<dbReference type="PANTHER" id="PTHR40661:SF3">
    <property type="entry name" value="FELS-1 PROPHAGE TRANSCRIPTIONAL REGULATOR"/>
    <property type="match status" value="1"/>
</dbReference>
<dbReference type="PANTHER" id="PTHR40661">
    <property type="match status" value="1"/>
</dbReference>
<dbReference type="Proteomes" id="UP000216991">
    <property type="component" value="Unassembled WGS sequence"/>
</dbReference>
<evidence type="ECO:0000313" key="7">
    <source>
        <dbReference type="EMBL" id="OYQ24667.1"/>
    </source>
</evidence>
<dbReference type="PROSITE" id="PS00501">
    <property type="entry name" value="SPASE_I_1"/>
    <property type="match status" value="1"/>
</dbReference>
<evidence type="ECO:0000256" key="2">
    <source>
        <dbReference type="ARBA" id="ARBA00022801"/>
    </source>
</evidence>
<keyword evidence="2" id="KW-0378">Hydrolase</keyword>
<gene>
    <name evidence="7" type="ORF">CHU93_14980</name>
</gene>
<dbReference type="AlphaFoldDB" id="A0A255Y5Y1"/>
<evidence type="ECO:0000313" key="8">
    <source>
        <dbReference type="Proteomes" id="UP000216991"/>
    </source>
</evidence>
<proteinExistence type="predicted"/>
<dbReference type="RefSeq" id="WP_094474966.1">
    <property type="nucleotide sequence ID" value="NZ_NOXT01000124.1"/>
</dbReference>
<dbReference type="Gene3D" id="2.10.109.10">
    <property type="entry name" value="Umud Fragment, subunit A"/>
    <property type="match status" value="1"/>
</dbReference>
<dbReference type="InterPro" id="IPR039418">
    <property type="entry name" value="LexA-like"/>
</dbReference>
<keyword evidence="8" id="KW-1185">Reference proteome</keyword>
<evidence type="ECO:0000256" key="3">
    <source>
        <dbReference type="ARBA" id="ARBA00023015"/>
    </source>
</evidence>
<dbReference type="GO" id="GO:0006508">
    <property type="term" value="P:proteolysis"/>
    <property type="evidence" value="ECO:0007669"/>
    <property type="project" value="UniProtKB-KW"/>
</dbReference>
<dbReference type="InterPro" id="IPR015927">
    <property type="entry name" value="Peptidase_S24_S26A/B/C"/>
</dbReference>
<dbReference type="SUPFAM" id="SSF51306">
    <property type="entry name" value="LexA/Signal peptidase"/>
    <property type="match status" value="1"/>
</dbReference>
<accession>A0A255Y5Y1</accession>
<sequence>MDSIAIRQRLDALITSRGEDYASLSRRLGRNASYIQQFIKRGVPRRLSESDRRILAQHFGIAEHLLGGPTDRGHTLLPRPGLARAAEDYVLIPQYQVRASAGPGALPDGERPSAAIAFQAGFIRDIAPGAPDQLAILSVDGDSMFPTLANGDQILIDTADRTPSRDGIYVLRVDDALMVKRLSLNPATRRLTIRSDNEAYPSWPDCDPTAVHIIGRVVWVGRKLG</sequence>
<evidence type="ECO:0000256" key="1">
    <source>
        <dbReference type="ARBA" id="ARBA00022670"/>
    </source>
</evidence>
<keyword evidence="1" id="KW-0645">Protease</keyword>
<dbReference type="GO" id="GO:0003677">
    <property type="term" value="F:DNA binding"/>
    <property type="evidence" value="ECO:0007669"/>
    <property type="project" value="UniProtKB-KW"/>
</dbReference>
<dbReference type="CDD" id="cd06529">
    <property type="entry name" value="S24_LexA-like"/>
    <property type="match status" value="1"/>
</dbReference>
<dbReference type="InterPro" id="IPR019756">
    <property type="entry name" value="Pept_S26A_signal_pept_1_Ser-AS"/>
</dbReference>
<feature type="domain" description="Peptidase S24/S26A/S26B/S26C" evidence="6">
    <location>
        <begin position="97"/>
        <end position="218"/>
    </location>
</feature>
<dbReference type="Pfam" id="PF00717">
    <property type="entry name" value="Peptidase_S24"/>
    <property type="match status" value="1"/>
</dbReference>
<keyword evidence="3" id="KW-0805">Transcription regulation</keyword>
<dbReference type="InterPro" id="IPR036286">
    <property type="entry name" value="LexA/Signal_pep-like_sf"/>
</dbReference>
<keyword evidence="4" id="KW-0238">DNA-binding</keyword>